<protein>
    <submittedName>
        <fullName evidence="1">Uncharacterized protein</fullName>
    </submittedName>
</protein>
<dbReference type="EMBL" id="ANMO01000074">
    <property type="protein sequence ID" value="EMB17955.1"/>
    <property type="molecule type" value="Genomic_DNA"/>
</dbReference>
<comment type="caution">
    <text evidence="1">The sequence shown here is derived from an EMBL/GenBank/DDBJ whole genome shotgun (WGS) entry which is preliminary data.</text>
</comment>
<evidence type="ECO:0000313" key="1">
    <source>
        <dbReference type="EMBL" id="EMB17955.1"/>
    </source>
</evidence>
<gene>
    <name evidence="1" type="ORF">RE6C_01293</name>
</gene>
<dbReference type="Proteomes" id="UP000011529">
    <property type="component" value="Unassembled WGS sequence"/>
</dbReference>
<evidence type="ECO:0000313" key="2">
    <source>
        <dbReference type="Proteomes" id="UP000011529"/>
    </source>
</evidence>
<dbReference type="AlphaFoldDB" id="M2ALH4"/>
<organism evidence="1 2">
    <name type="scientific">Rhodopirellula europaea 6C</name>
    <dbReference type="NCBI Taxonomy" id="1263867"/>
    <lineage>
        <taxon>Bacteria</taxon>
        <taxon>Pseudomonadati</taxon>
        <taxon>Planctomycetota</taxon>
        <taxon>Planctomycetia</taxon>
        <taxon>Pirellulales</taxon>
        <taxon>Pirellulaceae</taxon>
        <taxon>Rhodopirellula</taxon>
    </lineage>
</organism>
<reference evidence="1" key="2">
    <citation type="journal article" date="2013" name="Mar. Genomics">
        <title>Expression of sulfatases in Rhodopirellula baltica and the diversity of sulfatases in the genus Rhodopirellula.</title>
        <authorList>
            <person name="Wegner C.E."/>
            <person name="Richter-Heitmann T."/>
            <person name="Klindworth A."/>
            <person name="Klockow C."/>
            <person name="Richter M."/>
            <person name="Achstetter T."/>
            <person name="Glockner F.O."/>
            <person name="Harder J."/>
        </authorList>
    </citation>
    <scope>NUCLEOTIDE SEQUENCE [LARGE SCALE GENOMIC DNA]</scope>
    <source>
        <strain evidence="1">6C</strain>
    </source>
</reference>
<proteinExistence type="predicted"/>
<sequence length="59" mass="6752">MSSLYNLSLESVAEKEVPEVAPHNNIFIQMTSPFLRDSTPERLLRQKDCCARKIVNESD</sequence>
<dbReference type="PATRIC" id="fig|1263867.3.peg.1367"/>
<accession>M2ALH4</accession>
<keyword evidence="2" id="KW-1185">Reference proteome</keyword>
<reference evidence="1" key="1">
    <citation type="submission" date="2012-11" db="EMBL/GenBank/DDBJ databases">
        <title>Permanent draft genomes of Rhodopirellula europaea strain SH398 and 6C.</title>
        <authorList>
            <person name="Richter M."/>
            <person name="Richter-Heitmann T."/>
            <person name="Frank C."/>
            <person name="Harder J."/>
            <person name="Glockner F.O."/>
        </authorList>
    </citation>
    <scope>NUCLEOTIDE SEQUENCE</scope>
    <source>
        <strain evidence="1">6C</strain>
    </source>
</reference>
<name>M2ALH4_9BACT</name>